<protein>
    <submittedName>
        <fullName evidence="1">Uncharacterized protein</fullName>
    </submittedName>
</protein>
<evidence type="ECO:0000313" key="1">
    <source>
        <dbReference type="EMBL" id="KYO19746.1"/>
    </source>
</evidence>
<name>A0A151M5F0_ALLMI</name>
<keyword evidence="2" id="KW-1185">Reference proteome</keyword>
<evidence type="ECO:0000313" key="2">
    <source>
        <dbReference type="Proteomes" id="UP000050525"/>
    </source>
</evidence>
<comment type="caution">
    <text evidence="1">The sequence shown here is derived from an EMBL/GenBank/DDBJ whole genome shotgun (WGS) entry which is preliminary data.</text>
</comment>
<reference evidence="1 2" key="1">
    <citation type="journal article" date="2012" name="Genome Biol.">
        <title>Sequencing three crocodilian genomes to illuminate the evolution of archosaurs and amniotes.</title>
        <authorList>
            <person name="St John J.A."/>
            <person name="Braun E.L."/>
            <person name="Isberg S.R."/>
            <person name="Miles L.G."/>
            <person name="Chong A.Y."/>
            <person name="Gongora J."/>
            <person name="Dalzell P."/>
            <person name="Moran C."/>
            <person name="Bed'hom B."/>
            <person name="Abzhanov A."/>
            <person name="Burgess S.C."/>
            <person name="Cooksey A.M."/>
            <person name="Castoe T.A."/>
            <person name="Crawford N.G."/>
            <person name="Densmore L.D."/>
            <person name="Drew J.C."/>
            <person name="Edwards S.V."/>
            <person name="Faircloth B.C."/>
            <person name="Fujita M.K."/>
            <person name="Greenwold M.J."/>
            <person name="Hoffmann F.G."/>
            <person name="Howard J.M."/>
            <person name="Iguchi T."/>
            <person name="Janes D.E."/>
            <person name="Khan S.Y."/>
            <person name="Kohno S."/>
            <person name="de Koning A.J."/>
            <person name="Lance S.L."/>
            <person name="McCarthy F.M."/>
            <person name="McCormack J.E."/>
            <person name="Merchant M.E."/>
            <person name="Peterson D.G."/>
            <person name="Pollock D.D."/>
            <person name="Pourmand N."/>
            <person name="Raney B.J."/>
            <person name="Roessler K.A."/>
            <person name="Sanford J.R."/>
            <person name="Sawyer R.H."/>
            <person name="Schmidt C.J."/>
            <person name="Triplett E.W."/>
            <person name="Tuberville T.D."/>
            <person name="Venegas-Anaya M."/>
            <person name="Howard J.T."/>
            <person name="Jarvis E.D."/>
            <person name="Guillette L.J.Jr."/>
            <person name="Glenn T.C."/>
            <person name="Green R.E."/>
            <person name="Ray D.A."/>
        </authorList>
    </citation>
    <scope>NUCLEOTIDE SEQUENCE [LARGE SCALE GENOMIC DNA]</scope>
    <source>
        <strain evidence="1">KSC_2009_1</strain>
    </source>
</reference>
<dbReference type="AlphaFoldDB" id="A0A151M5F0"/>
<gene>
    <name evidence="1" type="ORF">Y1Q_0021022</name>
</gene>
<dbReference type="EMBL" id="AKHW03006558">
    <property type="protein sequence ID" value="KYO19746.1"/>
    <property type="molecule type" value="Genomic_DNA"/>
</dbReference>
<accession>A0A151M5F0</accession>
<proteinExistence type="predicted"/>
<dbReference type="Proteomes" id="UP000050525">
    <property type="component" value="Unassembled WGS sequence"/>
</dbReference>
<sequence length="68" mass="7964">MRTWHQAVSILQYQTFGEENTTGDTESTSTEGVEDVLSSTLAIAWQRQHYPEKWKTLSRWNWIATDVF</sequence>
<organism evidence="1 2">
    <name type="scientific">Alligator mississippiensis</name>
    <name type="common">American alligator</name>
    <dbReference type="NCBI Taxonomy" id="8496"/>
    <lineage>
        <taxon>Eukaryota</taxon>
        <taxon>Metazoa</taxon>
        <taxon>Chordata</taxon>
        <taxon>Craniata</taxon>
        <taxon>Vertebrata</taxon>
        <taxon>Euteleostomi</taxon>
        <taxon>Archelosauria</taxon>
        <taxon>Archosauria</taxon>
        <taxon>Crocodylia</taxon>
        <taxon>Alligatoridae</taxon>
        <taxon>Alligatorinae</taxon>
        <taxon>Alligator</taxon>
    </lineage>
</organism>